<dbReference type="Gene3D" id="2.40.40.20">
    <property type="match status" value="1"/>
</dbReference>
<organism evidence="2 3">
    <name type="scientific">Thermoanaerobaculum aquaticum</name>
    <dbReference type="NCBI Taxonomy" id="1312852"/>
    <lineage>
        <taxon>Bacteria</taxon>
        <taxon>Pseudomonadati</taxon>
        <taxon>Acidobacteriota</taxon>
        <taxon>Thermoanaerobaculia</taxon>
        <taxon>Thermoanaerobaculales</taxon>
        <taxon>Thermoanaerobaculaceae</taxon>
        <taxon>Thermoanaerobaculum</taxon>
    </lineage>
</organism>
<dbReference type="InterPro" id="IPR017896">
    <property type="entry name" value="4Fe4S_Fe-S-bd"/>
</dbReference>
<name>A0A062XSM6_9BACT</name>
<dbReference type="NCBIfam" id="TIGR04519">
    <property type="entry name" value="MoCo_extend_TAT"/>
    <property type="match status" value="1"/>
</dbReference>
<gene>
    <name evidence="2" type="ORF">EG19_02325</name>
</gene>
<feature type="domain" description="4Fe-4S ferredoxin-type" evidence="1">
    <location>
        <begin position="742"/>
        <end position="772"/>
    </location>
</feature>
<dbReference type="InterPro" id="IPR006311">
    <property type="entry name" value="TAT_signal"/>
</dbReference>
<proteinExistence type="predicted"/>
<dbReference type="PANTHER" id="PTHR42783:SF3">
    <property type="entry name" value="GLUTAMATE SYNTHASE [NADPH] SMALL CHAIN-RELATED"/>
    <property type="match status" value="1"/>
</dbReference>
<dbReference type="STRING" id="1312852.EG19_02325"/>
<evidence type="ECO:0000313" key="2">
    <source>
        <dbReference type="EMBL" id="KDA53828.1"/>
    </source>
</evidence>
<reference evidence="2 3" key="1">
    <citation type="submission" date="2014-04" db="EMBL/GenBank/DDBJ databases">
        <title>The Genome Sequence of Thermoanaerobaculum aquaticum MP-01, The First Cultivated Group 23 Acidobacterium.</title>
        <authorList>
            <person name="Stamps B.W."/>
            <person name="Losey N.A."/>
            <person name="Lawson P.A."/>
            <person name="Stevenson B.S."/>
        </authorList>
    </citation>
    <scope>NUCLEOTIDE SEQUENCE [LARGE SCALE GENOMIC DNA]</scope>
    <source>
        <strain evidence="2 3">MP-01</strain>
    </source>
</reference>
<evidence type="ECO:0000259" key="1">
    <source>
        <dbReference type="PROSITE" id="PS51379"/>
    </source>
</evidence>
<dbReference type="Gene3D" id="3.40.228.10">
    <property type="entry name" value="Dimethylsulfoxide Reductase, domain 2"/>
    <property type="match status" value="1"/>
</dbReference>
<dbReference type="InterPro" id="IPR019546">
    <property type="entry name" value="TAT_signal_bac_arc"/>
</dbReference>
<dbReference type="PROSITE" id="PS51318">
    <property type="entry name" value="TAT"/>
    <property type="match status" value="1"/>
</dbReference>
<dbReference type="PANTHER" id="PTHR42783">
    <property type="entry name" value="GLUTAMATE SYNTHASE [NADPH] SMALL CHAIN"/>
    <property type="match status" value="1"/>
</dbReference>
<dbReference type="SUPFAM" id="SSF54862">
    <property type="entry name" value="4Fe-4S ferredoxins"/>
    <property type="match status" value="1"/>
</dbReference>
<dbReference type="InterPro" id="IPR009010">
    <property type="entry name" value="Asp_de-COase-like_dom_sf"/>
</dbReference>
<dbReference type="Pfam" id="PF12838">
    <property type="entry name" value="Fer4_7"/>
    <property type="match status" value="1"/>
</dbReference>
<comment type="caution">
    <text evidence="2">The sequence shown here is derived from an EMBL/GenBank/DDBJ whole genome shotgun (WGS) entry which is preliminary data.</text>
</comment>
<dbReference type="NCBIfam" id="TIGR01409">
    <property type="entry name" value="TAT_signal_seq"/>
    <property type="match status" value="1"/>
</dbReference>
<dbReference type="SUPFAM" id="SSF50692">
    <property type="entry name" value="ADC-like"/>
    <property type="match status" value="1"/>
</dbReference>
<dbReference type="InterPro" id="IPR030948">
    <property type="entry name" value="TAT_var_transloc_signal_dom"/>
</dbReference>
<dbReference type="CDD" id="cd10551">
    <property type="entry name" value="PsrB"/>
    <property type="match status" value="1"/>
</dbReference>
<dbReference type="PROSITE" id="PS51379">
    <property type="entry name" value="4FE4S_FER_2"/>
    <property type="match status" value="2"/>
</dbReference>
<dbReference type="AlphaFoldDB" id="A0A062XSM6"/>
<dbReference type="SUPFAM" id="SSF53706">
    <property type="entry name" value="Formate dehydrogenase/DMSO reductase, domains 1-3"/>
    <property type="match status" value="1"/>
</dbReference>
<keyword evidence="3" id="KW-1185">Reference proteome</keyword>
<protein>
    <recommendedName>
        <fullName evidence="1">4Fe-4S ferredoxin-type domain-containing protein</fullName>
    </recommendedName>
</protein>
<evidence type="ECO:0000313" key="3">
    <source>
        <dbReference type="Proteomes" id="UP000027284"/>
    </source>
</evidence>
<dbReference type="Gene3D" id="3.40.50.740">
    <property type="match status" value="1"/>
</dbReference>
<dbReference type="Gene3D" id="3.30.70.20">
    <property type="match status" value="2"/>
</dbReference>
<dbReference type="EMBL" id="JMFG01000016">
    <property type="protein sequence ID" value="KDA53828.1"/>
    <property type="molecule type" value="Genomic_DNA"/>
</dbReference>
<sequence>MSKAYWRSLSELEDSPEFREKVAQEFPLLAEALTDPRTRRDFLKLAGASLGLLGLASCRWPKETILPFAGQPEGRIPGVPQYFATAMSLFGNALGLLVTSYDGRPIKVEGNPLHPESLGATHLWAQAAVLELYDPDRSRVVVERQAGQRVVSSWENFRQALASSLARPQARGGRGLWVLADGTPSPTRERLRQALSQRFPQASWVDWDPLLNVREAEGLALATGVRAAGKPRLENAGVIASFGADILLRHPSAVANARGFAQRRREGKNRLYVAEPLPTVTGAAADYRLAARPERLLPLLLALARELASSGLALSLPLPAAGELAPEEREFVSRLARDLRQAGREALVLAGESLPAAAHAMVFALNRALGAEGHTVLYFSAPPVQGSLAQLQQALEAGEVELLLILGGNPVVTAPHVPWSSLFSRAEVVRLGLFEDETSRLSRWHLPQAHFLEAWGDLQALTGEYSVVQPLIAPLYEGKTAEEVLALVLGYDSAGYHLVRETFAKLTGGVFQEELWRQTLHDGLWKGEGASPLTLPAKDARWVNELGHAPAGDGLTACLTCDTKVLDGRFANNPWLQELPEPLTKLTWGNAALLAPKTASQLGVRHGELVRVTASGKEVLLPCFVLPGTAENTVGLVAGYGRKAAGRVADNVGVDVLPLFAGSWTTSVRLEPTGKRGDLASTQDQQAIDRIGLEALGHRVGELVREVSASSLAAGLEPVAKGEELRPPMPWKERGFTGEYQWGMVVDLASCIGCGACVVACQAENNIPVVGKKQVQKGRQMHWIRVDRYFAGKPENPKFAFQPMLCQHCENAPCEQVCPVAATVHSEEGLNEMVYNRCVGTRYCSNNCPYKVRRFNFFNYFKDVTPTRKMQFNPEVTVRGRGVMEKCTFCIQRIEKAKIAAHNEHRPLKDGDVVPACAQVCPTQAIVFGNLNDSSSRVAKLFQDPRAYGVLTELNTRPRVLYLAKVTNSEEAS</sequence>
<accession>A0A062XSM6</accession>
<dbReference type="Proteomes" id="UP000027284">
    <property type="component" value="Unassembled WGS sequence"/>
</dbReference>
<feature type="domain" description="4Fe-4S ferredoxin-type" evidence="1">
    <location>
        <begin position="797"/>
        <end position="828"/>
    </location>
</feature>
<dbReference type="CDD" id="cd02784">
    <property type="entry name" value="MopB_CT_PHLH"/>
    <property type="match status" value="1"/>
</dbReference>
<dbReference type="OrthoDB" id="9779457at2"/>
<dbReference type="RefSeq" id="WP_053334999.1">
    <property type="nucleotide sequence ID" value="NZ_JMFG01000016.1"/>
</dbReference>